<evidence type="ECO:0000313" key="1">
    <source>
        <dbReference type="EMBL" id="KRQ08285.1"/>
    </source>
</evidence>
<name>A0A0R3DIV8_9BRAD</name>
<sequence>MMRQIIVLHTNCVQGKTFAAVPQDPKNLTDVAPAHHFSVGQEVLHAGVEDRVPLPALARCCVGHQT</sequence>
<organism evidence="1 2">
    <name type="scientific">Bradyrhizobium manausense</name>
    <dbReference type="NCBI Taxonomy" id="989370"/>
    <lineage>
        <taxon>Bacteria</taxon>
        <taxon>Pseudomonadati</taxon>
        <taxon>Pseudomonadota</taxon>
        <taxon>Alphaproteobacteria</taxon>
        <taxon>Hyphomicrobiales</taxon>
        <taxon>Nitrobacteraceae</taxon>
        <taxon>Bradyrhizobium</taxon>
    </lineage>
</organism>
<protein>
    <submittedName>
        <fullName evidence="1">Uncharacterized protein</fullName>
    </submittedName>
</protein>
<dbReference type="Proteomes" id="UP000051936">
    <property type="component" value="Unassembled WGS sequence"/>
</dbReference>
<dbReference type="STRING" id="989370.AOQ71_22610"/>
<comment type="caution">
    <text evidence="1">The sequence shown here is derived from an EMBL/GenBank/DDBJ whole genome shotgun (WGS) entry which is preliminary data.</text>
</comment>
<accession>A0A0R3DIV8</accession>
<dbReference type="AlphaFoldDB" id="A0A0R3DIV8"/>
<keyword evidence="2" id="KW-1185">Reference proteome</keyword>
<gene>
    <name evidence="1" type="ORF">AOQ71_22610</name>
</gene>
<evidence type="ECO:0000313" key="2">
    <source>
        <dbReference type="Proteomes" id="UP000051936"/>
    </source>
</evidence>
<reference evidence="1 2" key="1">
    <citation type="submission" date="2015-09" db="EMBL/GenBank/DDBJ databases">
        <title>Draft Genome Sequence of Bradyrhizobium manausense Strain BR 3351T, a Novel Symbiotic Nitrogen-Fixing Alphaproteobacterium Isolated from Brazilian Amazon Rain Forest.</title>
        <authorList>
            <person name="De Araujo J.L."/>
            <person name="Zilli J.E."/>
        </authorList>
    </citation>
    <scope>NUCLEOTIDE SEQUENCE [LARGE SCALE GENOMIC DNA]</scope>
    <source>
        <strain evidence="1 2">BR3351</strain>
    </source>
</reference>
<dbReference type="EMBL" id="LJYG01000094">
    <property type="protein sequence ID" value="KRQ08285.1"/>
    <property type="molecule type" value="Genomic_DNA"/>
</dbReference>
<dbReference type="RefSeq" id="WP_057751187.1">
    <property type="nucleotide sequence ID" value="NZ_LJYG01000094.1"/>
</dbReference>
<proteinExistence type="predicted"/>